<dbReference type="GO" id="GO:0016020">
    <property type="term" value="C:membrane"/>
    <property type="evidence" value="ECO:0007669"/>
    <property type="project" value="TreeGrafter"/>
</dbReference>
<keyword evidence="3 6" id="KW-0518">Myosin</keyword>
<dbReference type="Pfam" id="PF00063">
    <property type="entry name" value="Myosin_head"/>
    <property type="match status" value="1"/>
</dbReference>
<feature type="region of interest" description="Disordered" evidence="7">
    <location>
        <begin position="729"/>
        <end position="798"/>
    </location>
</feature>
<dbReference type="PROSITE" id="PS50096">
    <property type="entry name" value="IQ"/>
    <property type="match status" value="1"/>
</dbReference>
<feature type="region of interest" description="Disordered" evidence="7">
    <location>
        <begin position="1210"/>
        <end position="1251"/>
    </location>
</feature>
<dbReference type="SMART" id="SM00228">
    <property type="entry name" value="PDZ"/>
    <property type="match status" value="3"/>
</dbReference>
<dbReference type="InterPro" id="IPR001478">
    <property type="entry name" value="PDZ"/>
</dbReference>
<organism evidence="11">
    <name type="scientific">Chrysotila carterae</name>
    <name type="common">Marine alga</name>
    <name type="synonym">Syracosphaera carterae</name>
    <dbReference type="NCBI Taxonomy" id="13221"/>
    <lineage>
        <taxon>Eukaryota</taxon>
        <taxon>Haptista</taxon>
        <taxon>Haptophyta</taxon>
        <taxon>Prymnesiophyceae</taxon>
        <taxon>Isochrysidales</taxon>
        <taxon>Isochrysidaceae</taxon>
        <taxon>Chrysotila</taxon>
    </lineage>
</organism>
<dbReference type="SMART" id="SM00242">
    <property type="entry name" value="MYSc"/>
    <property type="match status" value="1"/>
</dbReference>
<feature type="region of interest" description="Actin-binding" evidence="6">
    <location>
        <begin position="568"/>
        <end position="590"/>
    </location>
</feature>
<dbReference type="InterPro" id="IPR027417">
    <property type="entry name" value="P-loop_NTPase"/>
</dbReference>
<evidence type="ECO:0000259" key="10">
    <source>
        <dbReference type="PROSITE" id="PS51456"/>
    </source>
</evidence>
<dbReference type="PANTHER" id="PTHR13140">
    <property type="entry name" value="MYOSIN"/>
    <property type="match status" value="1"/>
</dbReference>
<dbReference type="CDD" id="cd00124">
    <property type="entry name" value="MYSc"/>
    <property type="match status" value="1"/>
</dbReference>
<dbReference type="SMART" id="SM00456">
    <property type="entry name" value="WW"/>
    <property type="match status" value="1"/>
</dbReference>
<dbReference type="Gene3D" id="1.10.10.820">
    <property type="match status" value="1"/>
</dbReference>
<dbReference type="GO" id="GO:0051015">
    <property type="term" value="F:actin filament binding"/>
    <property type="evidence" value="ECO:0007669"/>
    <property type="project" value="TreeGrafter"/>
</dbReference>
<keyword evidence="2 6" id="KW-0067">ATP-binding</keyword>
<dbReference type="GO" id="GO:0005524">
    <property type="term" value="F:ATP binding"/>
    <property type="evidence" value="ECO:0007669"/>
    <property type="project" value="UniProtKB-UniRule"/>
</dbReference>
<dbReference type="Gene3D" id="3.40.850.10">
    <property type="entry name" value="Kinesin motor domain"/>
    <property type="match status" value="1"/>
</dbReference>
<dbReference type="GO" id="GO:0007015">
    <property type="term" value="P:actin filament organization"/>
    <property type="evidence" value="ECO:0007669"/>
    <property type="project" value="TreeGrafter"/>
</dbReference>
<evidence type="ECO:0000256" key="4">
    <source>
        <dbReference type="ARBA" id="ARBA00023175"/>
    </source>
</evidence>
<feature type="binding site" evidence="6">
    <location>
        <begin position="107"/>
        <end position="114"/>
    </location>
    <ligand>
        <name>ATP</name>
        <dbReference type="ChEBI" id="CHEBI:30616"/>
    </ligand>
</feature>
<dbReference type="Pfam" id="PF00595">
    <property type="entry name" value="PDZ"/>
    <property type="match status" value="1"/>
</dbReference>
<dbReference type="InterPro" id="IPR036020">
    <property type="entry name" value="WW_dom_sf"/>
</dbReference>
<keyword evidence="4 6" id="KW-0505">Motor protein</keyword>
<evidence type="ECO:0000313" key="11">
    <source>
        <dbReference type="EMBL" id="CAE0772175.1"/>
    </source>
</evidence>
<feature type="domain" description="PDZ" evidence="9">
    <location>
        <begin position="1260"/>
        <end position="1352"/>
    </location>
</feature>
<dbReference type="PROSITE" id="PS50106">
    <property type="entry name" value="PDZ"/>
    <property type="match status" value="3"/>
</dbReference>
<dbReference type="Gene3D" id="2.30.42.10">
    <property type="match status" value="2"/>
</dbReference>
<feature type="compositionally biased region" description="Basic and acidic residues" evidence="7">
    <location>
        <begin position="729"/>
        <end position="767"/>
    </location>
</feature>
<feature type="domain" description="PDZ" evidence="9">
    <location>
        <begin position="1130"/>
        <end position="1176"/>
    </location>
</feature>
<gene>
    <name evidence="11" type="ORF">PCAR00345_LOCUS24787</name>
</gene>
<dbReference type="GO" id="GO:0016459">
    <property type="term" value="C:myosin complex"/>
    <property type="evidence" value="ECO:0007669"/>
    <property type="project" value="UniProtKB-KW"/>
</dbReference>
<sequence>MVVADAVDFGPGASELTSLESVEDEALLANTRIRYESGHIYTRSGRLLLAVNPYRALNELYSPARLQQYKDSLQPQAELPPHVYAVAASAYTGMLQNSHSQSVIISGESGAGKTETAKILLQYLAEVSSGSSNSDLHHRVIQTNPIMESFGCAKTVWNNNSSRFGKFLTLQFNSTGRMQGAYMKTYLLEKSRITSQLPGEQNYHVFYTVAAGLSAEKRAEWNIPPVEKLHYLNCTSSSVVWEQFPCDFKELSAAMSGIPPLLETQETCWRVLMAILHLGNATFKSASEEADAELADSSVVASAAKLLGCQPEQLEKAICSQNIKAGLDWIAKPNTTAYALNVRNALSKALYSRLFLFIVEAINSSLIFGGESRYFIGAVDIFGFECFPKNSLEQLCINFANEKLQRMFTEAVFESVIAEYKKEGIDVTDIKYEDNTQVVDLIENKESGVLPLLSEECFFPNGSDASYLSKLKQAHRKSDKFSEERMEPHAFTIEHYPGKVTYDSRGFLEKNKDPLSQDLTVLMQFSDDPFVADLFKEKAQPQIGGHGGARRFKSAKFVGVIDSFRTSLNELVKTLKETKTHFIRCVKPNMVKKPYTFIDDVMTRQLHSSGVVGAIKATRQGFPDHLKFEELLNRFRLVVPKGGNKSGVSGVKDLLLAANVDTSRYRCGKTKVFLGVGVLDALEKLRMDFIASKAVAMQVLARGYLSRKRVKQMLDERRRAEELKRLAEAKKREEEEAKRRAEEEAEREKLAAEESKKKEAEEQDRQKRFQRARQLSFERRAGRKKREEEEAKKGDGSAAAAAVATTAAAVAADGSEVAPSETYNKKLEEYQQQVAEGNVTDQDMLNVAVVSDIGWKTATGEPTQEDVWAQYDFKCAVSDVLEYAEYLGMDIKEDAHLLWIADEALQAPEPQGWEQRLDPKGGVYYYHPTTGMSLNQHPLDHHYQQFYLQMKAQYDAMYAKGETPGQNKSLPDNDEGEERVGGLVSTGSTFSATEDDAGAKKRSSWIKNPFSRPTSAKGSVEESFELAVMLERQQDGLGIGLTLDNIIVEVEPGGSVHAQGELQYGDQIVAVDGKPLGGKMLKDVIIPKKKHELIVRYSRMSSQVKSPRRDRAKKLGAQVGAAPRRIEEIDVVISREPGTGRLGFGIDPMNTVVEVDPQGPVAGQLKVGDKIVAVDDVLLNFKRFIDVVNSVDWTASHKLRIARLRGASGVPANNKGKREKEFAKTKKGARGAAPTGAPAKQQVRAGREAAPRTGMPALREVRLIKETDDTKIGAVFHRSDDAFDKSFFNVEGTSVQPIIKKVDVGSKAETAGLVPGDVVLSVNGISGLSNFQVVEMLRKGMGIFNLVVISGVYKDATGSGPR</sequence>
<dbReference type="EMBL" id="HBIZ01038863">
    <property type="protein sequence ID" value="CAE0772175.1"/>
    <property type="molecule type" value="Transcribed_RNA"/>
</dbReference>
<evidence type="ECO:0000259" key="9">
    <source>
        <dbReference type="PROSITE" id="PS50106"/>
    </source>
</evidence>
<dbReference type="Gene3D" id="1.20.120.720">
    <property type="entry name" value="Myosin VI head, motor domain, U50 subdomain"/>
    <property type="match status" value="1"/>
</dbReference>
<dbReference type="SUPFAM" id="SSF52540">
    <property type="entry name" value="P-loop containing nucleoside triphosphate hydrolases"/>
    <property type="match status" value="1"/>
</dbReference>
<dbReference type="Pfam" id="PF00397">
    <property type="entry name" value="WW"/>
    <property type="match status" value="1"/>
</dbReference>
<accession>A0A7S4F4P3</accession>
<dbReference type="PROSITE" id="PS51456">
    <property type="entry name" value="MYOSIN_MOTOR"/>
    <property type="match status" value="1"/>
</dbReference>
<dbReference type="InterPro" id="IPR036034">
    <property type="entry name" value="PDZ_sf"/>
</dbReference>
<dbReference type="Pfam" id="PF17820">
    <property type="entry name" value="PDZ_6"/>
    <property type="match status" value="1"/>
</dbReference>
<keyword evidence="1 6" id="KW-0547">Nucleotide-binding</keyword>
<dbReference type="PRINTS" id="PR00193">
    <property type="entry name" value="MYOSINHEAVY"/>
</dbReference>
<dbReference type="GO" id="GO:0000146">
    <property type="term" value="F:microfilament motor activity"/>
    <property type="evidence" value="ECO:0007669"/>
    <property type="project" value="TreeGrafter"/>
</dbReference>
<dbReference type="SUPFAM" id="SSF50156">
    <property type="entry name" value="PDZ domain-like"/>
    <property type="match status" value="3"/>
</dbReference>
<evidence type="ECO:0000256" key="7">
    <source>
        <dbReference type="SAM" id="MobiDB-lite"/>
    </source>
</evidence>
<dbReference type="SUPFAM" id="SSF51045">
    <property type="entry name" value="WW domain"/>
    <property type="match status" value="1"/>
</dbReference>
<evidence type="ECO:0000256" key="3">
    <source>
        <dbReference type="ARBA" id="ARBA00023123"/>
    </source>
</evidence>
<name>A0A7S4F4P3_CHRCT</name>
<feature type="domain" description="Myosin motor" evidence="10">
    <location>
        <begin position="11"/>
        <end position="687"/>
    </location>
</feature>
<feature type="domain" description="WW" evidence="8">
    <location>
        <begin position="907"/>
        <end position="940"/>
    </location>
</feature>
<dbReference type="InterPro" id="IPR001202">
    <property type="entry name" value="WW_dom"/>
</dbReference>
<evidence type="ECO:0000256" key="2">
    <source>
        <dbReference type="ARBA" id="ARBA00022840"/>
    </source>
</evidence>
<proteinExistence type="inferred from homology"/>
<dbReference type="Gene3D" id="3.30.1470.10">
    <property type="entry name" value="Photosystem I PsaD, reaction center subunit II"/>
    <property type="match status" value="1"/>
</dbReference>
<evidence type="ECO:0000259" key="8">
    <source>
        <dbReference type="PROSITE" id="PS50020"/>
    </source>
</evidence>
<dbReference type="InterPro" id="IPR001609">
    <property type="entry name" value="Myosin_head_motor_dom-like"/>
</dbReference>
<dbReference type="GO" id="GO:0005737">
    <property type="term" value="C:cytoplasm"/>
    <property type="evidence" value="ECO:0007669"/>
    <property type="project" value="TreeGrafter"/>
</dbReference>
<dbReference type="PANTHER" id="PTHR13140:SF706">
    <property type="entry name" value="DILUTE CLASS UNCONVENTIONAL MYOSIN, ISOFORM C"/>
    <property type="match status" value="1"/>
</dbReference>
<evidence type="ECO:0008006" key="12">
    <source>
        <dbReference type="Google" id="ProtNLM"/>
    </source>
</evidence>
<protein>
    <recommendedName>
        <fullName evidence="12">Myosin motor domain-containing protein</fullName>
    </recommendedName>
</protein>
<comment type="similarity">
    <text evidence="6">Belongs to the TRAFAC class myosin-kinesin ATPase superfamily. Myosin family.</text>
</comment>
<evidence type="ECO:0000256" key="6">
    <source>
        <dbReference type="PROSITE-ProRule" id="PRU00782"/>
    </source>
</evidence>
<evidence type="ECO:0000256" key="5">
    <source>
        <dbReference type="ARBA" id="ARBA00023203"/>
    </source>
</evidence>
<reference evidence="11" key="1">
    <citation type="submission" date="2021-01" db="EMBL/GenBank/DDBJ databases">
        <authorList>
            <person name="Corre E."/>
            <person name="Pelletier E."/>
            <person name="Niang G."/>
            <person name="Scheremetjew M."/>
            <person name="Finn R."/>
            <person name="Kale V."/>
            <person name="Holt S."/>
            <person name="Cochrane G."/>
            <person name="Meng A."/>
            <person name="Brown T."/>
            <person name="Cohen L."/>
        </authorList>
    </citation>
    <scope>NUCLEOTIDE SEQUENCE</scope>
    <source>
        <strain evidence="11">CCMP645</strain>
    </source>
</reference>
<dbReference type="PROSITE" id="PS50020">
    <property type="entry name" value="WW_DOMAIN_2"/>
    <property type="match status" value="1"/>
</dbReference>
<feature type="region of interest" description="Disordered" evidence="7">
    <location>
        <begin position="961"/>
        <end position="996"/>
    </location>
</feature>
<feature type="domain" description="PDZ" evidence="9">
    <location>
        <begin position="1027"/>
        <end position="1085"/>
    </location>
</feature>
<dbReference type="Gene3D" id="1.20.58.530">
    <property type="match status" value="1"/>
</dbReference>
<feature type="compositionally biased region" description="Basic and acidic residues" evidence="7">
    <location>
        <begin position="776"/>
        <end position="795"/>
    </location>
</feature>
<keyword evidence="5 6" id="KW-0009">Actin-binding</keyword>
<evidence type="ECO:0000256" key="1">
    <source>
        <dbReference type="ARBA" id="ARBA00022741"/>
    </source>
</evidence>
<dbReference type="CDD" id="cd00201">
    <property type="entry name" value="WW"/>
    <property type="match status" value="1"/>
</dbReference>
<feature type="compositionally biased region" description="Low complexity" evidence="7">
    <location>
        <begin position="1230"/>
        <end position="1240"/>
    </location>
</feature>
<dbReference type="CDD" id="cd00136">
    <property type="entry name" value="PDZ_canonical"/>
    <property type="match status" value="3"/>
</dbReference>
<dbReference type="InterPro" id="IPR036961">
    <property type="entry name" value="Kinesin_motor_dom_sf"/>
</dbReference>
<dbReference type="Gene3D" id="1.20.5.4820">
    <property type="match status" value="1"/>
</dbReference>
<dbReference type="InterPro" id="IPR041489">
    <property type="entry name" value="PDZ_6"/>
</dbReference>